<organism evidence="1 2">
    <name type="scientific">Dendrolimus kikuchii</name>
    <dbReference type="NCBI Taxonomy" id="765133"/>
    <lineage>
        <taxon>Eukaryota</taxon>
        <taxon>Metazoa</taxon>
        <taxon>Ecdysozoa</taxon>
        <taxon>Arthropoda</taxon>
        <taxon>Hexapoda</taxon>
        <taxon>Insecta</taxon>
        <taxon>Pterygota</taxon>
        <taxon>Neoptera</taxon>
        <taxon>Endopterygota</taxon>
        <taxon>Lepidoptera</taxon>
        <taxon>Glossata</taxon>
        <taxon>Ditrysia</taxon>
        <taxon>Bombycoidea</taxon>
        <taxon>Lasiocampidae</taxon>
        <taxon>Dendrolimus</taxon>
    </lineage>
</organism>
<name>A0ACC1CPY3_9NEOP</name>
<keyword evidence="2" id="KW-1185">Reference proteome</keyword>
<dbReference type="Proteomes" id="UP000824533">
    <property type="component" value="Linkage Group LG19"/>
</dbReference>
<protein>
    <submittedName>
        <fullName evidence="1">Uncharacterized protein</fullName>
    </submittedName>
</protein>
<sequence>MPSRLRNDSARQFQSAQFLNLLLPHDSCPRLPGIDVLQASSFKSTSPPKRTARCYLHTVGLSHSARFVSLLLSHSSCLRLPAADVTCRCLQTAGLSHPARRGRRFSSQRASCSWLRGLTADLMSWIPLDMITDLPTPLSMDEDSTTSYCLRAQKKTIHPVSLSEFLFRVLLNVLRCHR</sequence>
<evidence type="ECO:0000313" key="2">
    <source>
        <dbReference type="Proteomes" id="UP000824533"/>
    </source>
</evidence>
<dbReference type="EMBL" id="CM034405">
    <property type="protein sequence ID" value="KAJ0173673.1"/>
    <property type="molecule type" value="Genomic_DNA"/>
</dbReference>
<evidence type="ECO:0000313" key="1">
    <source>
        <dbReference type="EMBL" id="KAJ0173673.1"/>
    </source>
</evidence>
<accession>A0ACC1CPY3</accession>
<gene>
    <name evidence="1" type="ORF">K1T71_010822</name>
</gene>
<reference evidence="1 2" key="1">
    <citation type="journal article" date="2021" name="Front. Genet.">
        <title>Chromosome-Level Genome Assembly Reveals Significant Gene Expansion in the Toll and IMD Signaling Pathways of Dendrolimus kikuchii.</title>
        <authorList>
            <person name="Zhou J."/>
            <person name="Wu P."/>
            <person name="Xiong Z."/>
            <person name="Liu N."/>
            <person name="Zhao N."/>
            <person name="Ji M."/>
            <person name="Qiu Y."/>
            <person name="Yang B."/>
        </authorList>
    </citation>
    <scope>NUCLEOTIDE SEQUENCE [LARGE SCALE GENOMIC DNA]</scope>
    <source>
        <strain evidence="1">Ann1</strain>
    </source>
</reference>
<comment type="caution">
    <text evidence="1">The sequence shown here is derived from an EMBL/GenBank/DDBJ whole genome shotgun (WGS) entry which is preliminary data.</text>
</comment>
<proteinExistence type="predicted"/>